<evidence type="ECO:0000256" key="12">
    <source>
        <dbReference type="ARBA" id="ARBA00039846"/>
    </source>
</evidence>
<feature type="domain" description="Thioredoxin" evidence="17">
    <location>
        <begin position="7"/>
        <end position="128"/>
    </location>
</feature>
<keyword evidence="8" id="KW-0256">Endoplasmic reticulum</keyword>
<dbReference type="PROSITE" id="PS00194">
    <property type="entry name" value="THIOREDOXIN_1"/>
    <property type="match status" value="2"/>
</dbReference>
<dbReference type="GO" id="GO:0034976">
    <property type="term" value="P:response to endoplasmic reticulum stress"/>
    <property type="evidence" value="ECO:0007669"/>
    <property type="project" value="TreeGrafter"/>
</dbReference>
<dbReference type="Pfam" id="PF13848">
    <property type="entry name" value="Thioredoxin_6"/>
    <property type="match status" value="1"/>
</dbReference>
<reference evidence="19" key="1">
    <citation type="journal article" date="2023" name="Mol. Phylogenet. Evol.">
        <title>Genome-scale phylogeny and comparative genomics of the fungal order Sordariales.</title>
        <authorList>
            <person name="Hensen N."/>
            <person name="Bonometti L."/>
            <person name="Westerberg I."/>
            <person name="Brannstrom I.O."/>
            <person name="Guillou S."/>
            <person name="Cros-Aarteil S."/>
            <person name="Calhoun S."/>
            <person name="Haridas S."/>
            <person name="Kuo A."/>
            <person name="Mondo S."/>
            <person name="Pangilinan J."/>
            <person name="Riley R."/>
            <person name="LaButti K."/>
            <person name="Andreopoulos B."/>
            <person name="Lipzen A."/>
            <person name="Chen C."/>
            <person name="Yan M."/>
            <person name="Daum C."/>
            <person name="Ng V."/>
            <person name="Clum A."/>
            <person name="Steindorff A."/>
            <person name="Ohm R.A."/>
            <person name="Martin F."/>
            <person name="Silar P."/>
            <person name="Natvig D.O."/>
            <person name="Lalanne C."/>
            <person name="Gautier V."/>
            <person name="Ament-Velasquez S.L."/>
            <person name="Kruys A."/>
            <person name="Hutchinson M.I."/>
            <person name="Powell A.J."/>
            <person name="Barry K."/>
            <person name="Miller A.N."/>
            <person name="Grigoriev I.V."/>
            <person name="Debuchy R."/>
            <person name="Gladieux P."/>
            <person name="Hiltunen Thoren M."/>
            <person name="Johannesson H."/>
        </authorList>
    </citation>
    <scope>NUCLEOTIDE SEQUENCE</scope>
    <source>
        <strain evidence="19">PSN324</strain>
    </source>
</reference>
<dbReference type="Gene3D" id="3.40.30.10">
    <property type="entry name" value="Glutaredoxin"/>
    <property type="match status" value="4"/>
</dbReference>
<evidence type="ECO:0000256" key="15">
    <source>
        <dbReference type="RuleBase" id="RU361130"/>
    </source>
</evidence>
<evidence type="ECO:0000256" key="10">
    <source>
        <dbReference type="ARBA" id="ARBA00023235"/>
    </source>
</evidence>
<evidence type="ECO:0000256" key="7">
    <source>
        <dbReference type="ARBA" id="ARBA00022737"/>
    </source>
</evidence>
<keyword evidence="10 15" id="KW-0413">Isomerase</keyword>
<evidence type="ECO:0000256" key="14">
    <source>
        <dbReference type="RuleBase" id="RU004208"/>
    </source>
</evidence>
<reference evidence="19" key="2">
    <citation type="submission" date="2023-06" db="EMBL/GenBank/DDBJ databases">
        <authorList>
            <consortium name="Lawrence Berkeley National Laboratory"/>
            <person name="Mondo S.J."/>
            <person name="Hensen N."/>
            <person name="Bonometti L."/>
            <person name="Westerberg I."/>
            <person name="Brannstrom I.O."/>
            <person name="Guillou S."/>
            <person name="Cros-Aarteil S."/>
            <person name="Calhoun S."/>
            <person name="Haridas S."/>
            <person name="Kuo A."/>
            <person name="Pangilinan J."/>
            <person name="Riley R."/>
            <person name="Labutti K."/>
            <person name="Andreopoulos B."/>
            <person name="Lipzen A."/>
            <person name="Chen C."/>
            <person name="Yanf M."/>
            <person name="Daum C."/>
            <person name="Ng V."/>
            <person name="Clum A."/>
            <person name="Steindorff A."/>
            <person name="Ohm R."/>
            <person name="Martin F."/>
            <person name="Silar P."/>
            <person name="Natvig D."/>
            <person name="Lalanne C."/>
            <person name="Gautier V."/>
            <person name="Ament-Velasquez S.L."/>
            <person name="Kruys A."/>
            <person name="Hutchinson M.I."/>
            <person name="Powell A.J."/>
            <person name="Barry K."/>
            <person name="Miller A.N."/>
            <person name="Grigoriev I.V."/>
            <person name="Debuchy R."/>
            <person name="Gladieux P."/>
            <person name="Thoren M.H."/>
            <person name="Johannesson H."/>
        </authorList>
    </citation>
    <scope>NUCLEOTIDE SEQUENCE</scope>
    <source>
        <strain evidence="19">PSN324</strain>
    </source>
</reference>
<dbReference type="Pfam" id="PF00085">
    <property type="entry name" value="Thioredoxin"/>
    <property type="match status" value="2"/>
</dbReference>
<dbReference type="InterPro" id="IPR013536">
    <property type="entry name" value="WLM_dom"/>
</dbReference>
<proteinExistence type="inferred from homology"/>
<sequence>MHATQRFALGLLAAAAVATASDVVQLKKDTFDEYVKANDLVLAEFFAPWCGHCKALAPEYEEAATTLKEKNIKVVKVDCTEETDLCQQHGVEGYPTLKVFRGLDNVSPYKGARKAAAITSYMIKQSLPAVSEVTKDTLEEFKKADKVVLVAYVDAADKASNEAFAQVAEKLRDDYPFGISTDAALAEAEGVKAPAVVLYKDFDEGKSVFTEKFEAEAIQKFAKTSATPLIGEIGPETYSDYMSAGLPLAYIFAETPEERKEISEKLKSIAEAQRGVVNFGTIDAKAYGAHAGNLNLKTDKFPAFAIQETAKNQKFPFDQDKEITAEAIKAFVEDFVAGKVDPSIKSEPIPENNDGPVTVIVAKNYNDIVLDDTKDVLVEFYAPWCGHCKALAPKYEELGALYAKSEFKDKVVIAKVDATANDVPDEIQGFPTIKLFPAGGKSAPVTYSGSRTVDDLIKFIAENGKYKASVSEEAEEASSASEASESAAQSASTMNNFGVIEVAGIATKATPGWAYVPDTGPSIPNLQPANRKRAARNVPGASFADLTARQETKLRKDLEALSRDNPRDANIPIPPRPGGSRAQNKHTPNVRKILQSQKTFANHLDDFQAMLALAESNPAAAAAMNPAHYQTKASNPAASAAAKSASPAPTPPATGAASVGAGTSKRAAAAAKRAAAKEKEEERKRAKLAAAAAAKPEPEPVQEDVEMVDAEQAQPQPQAAEEAPEQTEKEKDQLPQSYPPDGTILPAYKKPPPPKHPGDDDPLLVSYVPSFPSDDELRALMTAPPLNYFEARAQWREDEEGKYPIRVFCEVLSTMPLGIQRLNAKKSQPNERIVFIKPLKGPDEEIARDFLERIAAQCVPIMRTNFLSVMSLEEYEPNPEFVGRNFNAGEIIQLVLKSRSGHWLPFNYVQMVMMHELAHCKQMNHSKAFWAVRNQYAEEMRGLWARNFTGEGLWGRGALLSTGEWEKNTVNPDDPLPEHLCGGTYRSRGGRKRKAGKAKLSYKEQKERRILKKFGANGVALGEDAETKKKLEGGKKVAGKPRVAGSARGRELRAAAALARFEVQKKEEVTVVKEEEEEEEDETDSGEDYEEEEEGGTDAVDFDGKRILDANGRGMVRVCEDEDVGEDEDAQKEMRELMGIVRLAKGQNIGTLETAVFVAYVGSESPQDEKCDLQLADNQSEDRPS</sequence>
<protein>
    <recommendedName>
        <fullName evidence="12 15">Protein disulfide-isomerase</fullName>
        <ecNumber evidence="5 15">5.3.4.1</ecNumber>
    </recommendedName>
</protein>
<evidence type="ECO:0000259" key="17">
    <source>
        <dbReference type="PROSITE" id="PS51352"/>
    </source>
</evidence>
<feature type="region of interest" description="Disordered" evidence="16">
    <location>
        <begin position="526"/>
        <end position="586"/>
    </location>
</feature>
<dbReference type="FunFam" id="3.40.30.10:FF:000017">
    <property type="entry name" value="Protein disulfide-isomerase A4"/>
    <property type="match status" value="1"/>
</dbReference>
<keyword evidence="7" id="KW-0677">Repeat</keyword>
<evidence type="ECO:0000256" key="13">
    <source>
        <dbReference type="PIRSR" id="PIRSR605792-51"/>
    </source>
</evidence>
<feature type="chain" id="PRO_5043110260" description="Protein disulfide-isomerase" evidence="15">
    <location>
        <begin position="21"/>
        <end position="1185"/>
    </location>
</feature>
<dbReference type="GO" id="GO:0051082">
    <property type="term" value="F:unfolded protein binding"/>
    <property type="evidence" value="ECO:0007669"/>
    <property type="project" value="UniProtKB-ARBA"/>
</dbReference>
<dbReference type="InterPro" id="IPR005788">
    <property type="entry name" value="PDI_thioredoxin-like_dom"/>
</dbReference>
<feature type="signal peptide" evidence="15">
    <location>
        <begin position="1"/>
        <end position="20"/>
    </location>
</feature>
<evidence type="ECO:0000256" key="1">
    <source>
        <dbReference type="ARBA" id="ARBA00001182"/>
    </source>
</evidence>
<dbReference type="InterPro" id="IPR036249">
    <property type="entry name" value="Thioredoxin-like_sf"/>
</dbReference>
<keyword evidence="9 13" id="KW-1015">Disulfide bond</keyword>
<evidence type="ECO:0000313" key="20">
    <source>
        <dbReference type="Proteomes" id="UP001321749"/>
    </source>
</evidence>
<feature type="region of interest" description="Disordered" evidence="16">
    <location>
        <begin position="1068"/>
        <end position="1104"/>
    </location>
</feature>
<dbReference type="FunFam" id="3.40.30.10:FF:000185">
    <property type="entry name" value="Protein disulfide-isomerase"/>
    <property type="match status" value="1"/>
</dbReference>
<keyword evidence="11 13" id="KW-0676">Redox-active center</keyword>
<dbReference type="InterPro" id="IPR017937">
    <property type="entry name" value="Thioredoxin_CS"/>
</dbReference>
<comment type="subcellular location">
    <subcellularLocation>
        <location evidence="3">Endoplasmic reticulum lumen</location>
    </subcellularLocation>
</comment>
<evidence type="ECO:0000256" key="11">
    <source>
        <dbReference type="ARBA" id="ARBA00023284"/>
    </source>
</evidence>
<dbReference type="GO" id="GO:0003756">
    <property type="term" value="F:protein disulfide isomerase activity"/>
    <property type="evidence" value="ECO:0007669"/>
    <property type="project" value="UniProtKB-EC"/>
</dbReference>
<dbReference type="Proteomes" id="UP001321749">
    <property type="component" value="Unassembled WGS sequence"/>
</dbReference>
<dbReference type="InterPro" id="IPR005792">
    <property type="entry name" value="Prot_disulphide_isomerase"/>
</dbReference>
<dbReference type="EMBL" id="MU865114">
    <property type="protein sequence ID" value="KAK4457456.1"/>
    <property type="molecule type" value="Genomic_DNA"/>
</dbReference>
<dbReference type="Pfam" id="PF08325">
    <property type="entry name" value="WLM"/>
    <property type="match status" value="1"/>
</dbReference>
<evidence type="ECO:0000256" key="16">
    <source>
        <dbReference type="SAM" id="MobiDB-lite"/>
    </source>
</evidence>
<feature type="compositionally biased region" description="Basic and acidic residues" evidence="16">
    <location>
        <begin position="675"/>
        <end position="684"/>
    </location>
</feature>
<evidence type="ECO:0000259" key="18">
    <source>
        <dbReference type="PROSITE" id="PS51397"/>
    </source>
</evidence>
<keyword evidence="20" id="KW-1185">Reference proteome</keyword>
<feature type="compositionally biased region" description="Acidic residues" evidence="16">
    <location>
        <begin position="700"/>
        <end position="709"/>
    </location>
</feature>
<feature type="compositionally biased region" description="Basic and acidic residues" evidence="16">
    <location>
        <begin position="548"/>
        <end position="567"/>
    </location>
</feature>
<dbReference type="CDD" id="cd02995">
    <property type="entry name" value="PDI_a_PDI_a'_C"/>
    <property type="match status" value="1"/>
</dbReference>
<dbReference type="AlphaFoldDB" id="A0AAV9HC41"/>
<evidence type="ECO:0000256" key="4">
    <source>
        <dbReference type="ARBA" id="ARBA00006347"/>
    </source>
</evidence>
<accession>A0AAV9HC41</accession>
<feature type="disulfide bond" description="Redox-active" evidence="13">
    <location>
        <begin position="385"/>
        <end position="388"/>
    </location>
</feature>
<feature type="region of interest" description="Disordered" evidence="16">
    <location>
        <begin position="634"/>
        <end position="762"/>
    </location>
</feature>
<dbReference type="NCBIfam" id="TIGR01126">
    <property type="entry name" value="pdi_dom"/>
    <property type="match status" value="2"/>
</dbReference>
<comment type="similarity">
    <text evidence="4 14">Belongs to the protein disulfide isomerase family.</text>
</comment>
<gene>
    <name evidence="19" type="ORF">QBC42DRAFT_341719</name>
</gene>
<feature type="domain" description="WLM" evidence="18">
    <location>
        <begin position="824"/>
        <end position="1062"/>
    </location>
</feature>
<comment type="caution">
    <text evidence="19">The sequence shown here is derived from an EMBL/GenBank/DDBJ whole genome shotgun (WGS) entry which is preliminary data.</text>
</comment>
<organism evidence="19 20">
    <name type="scientific">Cladorrhinum samala</name>
    <dbReference type="NCBI Taxonomy" id="585594"/>
    <lineage>
        <taxon>Eukaryota</taxon>
        <taxon>Fungi</taxon>
        <taxon>Dikarya</taxon>
        <taxon>Ascomycota</taxon>
        <taxon>Pezizomycotina</taxon>
        <taxon>Sordariomycetes</taxon>
        <taxon>Sordariomycetidae</taxon>
        <taxon>Sordariales</taxon>
        <taxon>Podosporaceae</taxon>
        <taxon>Cladorrhinum</taxon>
    </lineage>
</organism>
<dbReference type="PROSITE" id="PS51397">
    <property type="entry name" value="WLM"/>
    <property type="match status" value="1"/>
</dbReference>
<feature type="compositionally biased region" description="Low complexity" evidence="16">
    <location>
        <begin position="710"/>
        <end position="721"/>
    </location>
</feature>
<feature type="region of interest" description="Disordered" evidence="16">
    <location>
        <begin position="1164"/>
        <end position="1185"/>
    </location>
</feature>
<dbReference type="EC" id="5.3.4.1" evidence="5 15"/>
<evidence type="ECO:0000256" key="8">
    <source>
        <dbReference type="ARBA" id="ARBA00022824"/>
    </source>
</evidence>
<dbReference type="GO" id="GO:0006457">
    <property type="term" value="P:protein folding"/>
    <property type="evidence" value="ECO:0007669"/>
    <property type="project" value="TreeGrafter"/>
</dbReference>
<comment type="function">
    <text evidence="2">Participates in the folding of proteins containing disulfide bonds, may be involved in glycosylation, prolyl hydroxylation and triglyceride transfer.</text>
</comment>
<evidence type="ECO:0000256" key="2">
    <source>
        <dbReference type="ARBA" id="ARBA00002692"/>
    </source>
</evidence>
<dbReference type="NCBIfam" id="TIGR01130">
    <property type="entry name" value="ER_PDI_fam"/>
    <property type="match status" value="1"/>
</dbReference>
<dbReference type="PANTHER" id="PTHR18929">
    <property type="entry name" value="PROTEIN DISULFIDE ISOMERASE"/>
    <property type="match status" value="1"/>
</dbReference>
<evidence type="ECO:0000313" key="19">
    <source>
        <dbReference type="EMBL" id="KAK4457456.1"/>
    </source>
</evidence>
<dbReference type="PRINTS" id="PR00421">
    <property type="entry name" value="THIOREDOXIN"/>
</dbReference>
<feature type="disulfide bond" description="Redox-active" evidence="13">
    <location>
        <begin position="50"/>
        <end position="53"/>
    </location>
</feature>
<comment type="catalytic activity">
    <reaction evidence="1 15">
        <text>Catalyzes the rearrangement of -S-S- bonds in proteins.</text>
        <dbReference type="EC" id="5.3.4.1"/>
    </reaction>
</comment>
<dbReference type="CDD" id="cd02961">
    <property type="entry name" value="PDI_a_family"/>
    <property type="match status" value="1"/>
</dbReference>
<dbReference type="GO" id="GO:0015035">
    <property type="term" value="F:protein-disulfide reductase activity"/>
    <property type="evidence" value="ECO:0007669"/>
    <property type="project" value="UniProtKB-ARBA"/>
</dbReference>
<name>A0AAV9HC41_9PEZI</name>
<evidence type="ECO:0000256" key="9">
    <source>
        <dbReference type="ARBA" id="ARBA00023157"/>
    </source>
</evidence>
<evidence type="ECO:0000256" key="5">
    <source>
        <dbReference type="ARBA" id="ARBA00012723"/>
    </source>
</evidence>
<dbReference type="CDD" id="cd02982">
    <property type="entry name" value="PDI_b'_family"/>
    <property type="match status" value="1"/>
</dbReference>
<dbReference type="InterPro" id="IPR013766">
    <property type="entry name" value="Thioredoxin_domain"/>
</dbReference>
<dbReference type="PANTHER" id="PTHR18929:SF132">
    <property type="entry name" value="PROTEIN DISULFIDE-ISOMERASE A3"/>
    <property type="match status" value="1"/>
</dbReference>
<dbReference type="Gene3D" id="3.30.2010.10">
    <property type="entry name" value="Metalloproteases ('zincins'), catalytic domain"/>
    <property type="match status" value="1"/>
</dbReference>
<evidence type="ECO:0000256" key="6">
    <source>
        <dbReference type="ARBA" id="ARBA00022729"/>
    </source>
</evidence>
<keyword evidence="6 15" id="KW-0732">Signal</keyword>
<feature type="domain" description="Thioredoxin" evidence="17">
    <location>
        <begin position="335"/>
        <end position="465"/>
    </location>
</feature>
<evidence type="ECO:0000256" key="3">
    <source>
        <dbReference type="ARBA" id="ARBA00004319"/>
    </source>
</evidence>
<dbReference type="SUPFAM" id="SSF52833">
    <property type="entry name" value="Thioredoxin-like"/>
    <property type="match status" value="3"/>
</dbReference>
<dbReference type="CDD" id="cd02981">
    <property type="entry name" value="PDI_b_family"/>
    <property type="match status" value="1"/>
</dbReference>
<dbReference type="FunFam" id="3.40.30.10:FF:000139">
    <property type="entry name" value="Protein disulfide-isomerase"/>
    <property type="match status" value="1"/>
</dbReference>
<feature type="compositionally biased region" description="Acidic residues" evidence="16">
    <location>
        <begin position="1074"/>
        <end position="1096"/>
    </location>
</feature>
<dbReference type="FunFam" id="3.40.30.10:FF:000154">
    <property type="entry name" value="Protein disulfide-isomerase"/>
    <property type="match status" value="1"/>
</dbReference>
<dbReference type="PROSITE" id="PS51352">
    <property type="entry name" value="THIOREDOXIN_2"/>
    <property type="match status" value="2"/>
</dbReference>
<feature type="compositionally biased region" description="Low complexity" evidence="16">
    <location>
        <begin position="634"/>
        <end position="673"/>
    </location>
</feature>
<dbReference type="GO" id="GO:0005788">
    <property type="term" value="C:endoplasmic reticulum lumen"/>
    <property type="evidence" value="ECO:0007669"/>
    <property type="project" value="UniProtKB-SubCell"/>
</dbReference>